<keyword evidence="1" id="KW-1133">Transmembrane helix</keyword>
<dbReference type="HOGENOM" id="CLU_1165380_0_0_9"/>
<protein>
    <recommendedName>
        <fullName evidence="4">DUF2953 domain-containing protein</fullName>
    </recommendedName>
</protein>
<evidence type="ECO:0000313" key="3">
    <source>
        <dbReference type="Proteomes" id="UP000007239"/>
    </source>
</evidence>
<sequence length="235" mass="27620">MFSLYILLILLVVIFIFIYPMTFKVHYDNYGVNFILNIYIYIVRFAKIASLNVNYKRIDKNDRAELSLKILGIRLMNVVVDIVNFTLKDNRPVIKYEVHKAFFLKFPKKSEKRKMLSLHDVHRIIDLFNSNKIMIHEMSQSIKKSIVIKKLRLNVDEGFTDAAFTSIAYGIINFVIYTLIVPVYCSIKFLTKPSISINPHFGENILKSDFDCILDFRYGNIIVNGIKFLKNFKRR</sequence>
<feature type="transmembrane region" description="Helical" evidence="1">
    <location>
        <begin position="34"/>
        <end position="54"/>
    </location>
</feature>
<evidence type="ECO:0000313" key="2">
    <source>
        <dbReference type="EMBL" id="AEF17252.1"/>
    </source>
</evidence>
<dbReference type="AlphaFoldDB" id="F6BLK5"/>
<feature type="transmembrane region" description="Helical" evidence="1">
    <location>
        <begin position="167"/>
        <end position="187"/>
    </location>
</feature>
<proteinExistence type="predicted"/>
<dbReference type="InterPro" id="IPR021338">
    <property type="entry name" value="DUF2953"/>
</dbReference>
<dbReference type="Pfam" id="PF11167">
    <property type="entry name" value="DUF2953"/>
    <property type="match status" value="1"/>
</dbReference>
<accession>F6BLK5</accession>
<gene>
    <name evidence="2" type="ordered locus">Thexy_1219</name>
</gene>
<reference evidence="2" key="1">
    <citation type="submission" date="2011-05" db="EMBL/GenBank/DDBJ databases">
        <title>Complete sequence of Thermoanaerobacterium xylanolyticum LX-11.</title>
        <authorList>
            <consortium name="US DOE Joint Genome Institute"/>
            <person name="Lucas S."/>
            <person name="Han J."/>
            <person name="Lapidus A."/>
            <person name="Cheng J.-F."/>
            <person name="Goodwin L."/>
            <person name="Pitluck S."/>
            <person name="Peters L."/>
            <person name="Mikhailova N."/>
            <person name="Lu M."/>
            <person name="Han C."/>
            <person name="Tapia R."/>
            <person name="Land M."/>
            <person name="Hauser L."/>
            <person name="Kyrpides N."/>
            <person name="Ivanova N."/>
            <person name="Pagani I."/>
            <person name="Hemme C."/>
            <person name="Woyke T."/>
        </authorList>
    </citation>
    <scope>NUCLEOTIDE SEQUENCE</scope>
    <source>
        <strain evidence="2">LX-11</strain>
    </source>
</reference>
<dbReference type="RefSeq" id="WP_013787994.1">
    <property type="nucleotide sequence ID" value="NC_015555.1"/>
</dbReference>
<evidence type="ECO:0008006" key="4">
    <source>
        <dbReference type="Google" id="ProtNLM"/>
    </source>
</evidence>
<dbReference type="Proteomes" id="UP000007239">
    <property type="component" value="Chromosome"/>
</dbReference>
<evidence type="ECO:0000256" key="1">
    <source>
        <dbReference type="SAM" id="Phobius"/>
    </source>
</evidence>
<keyword evidence="3" id="KW-1185">Reference proteome</keyword>
<organism evidence="2 3">
    <name type="scientific">Thermoanaerobacterium xylanolyticum (strain ATCC 49914 / DSM 7097 / LX-11)</name>
    <dbReference type="NCBI Taxonomy" id="858215"/>
    <lineage>
        <taxon>Bacteria</taxon>
        <taxon>Bacillati</taxon>
        <taxon>Bacillota</taxon>
        <taxon>Clostridia</taxon>
        <taxon>Thermoanaerobacterales</taxon>
        <taxon>Thermoanaerobacteraceae</taxon>
        <taxon>Thermoanaerobacterium</taxon>
    </lineage>
</organism>
<keyword evidence="1" id="KW-0472">Membrane</keyword>
<dbReference type="KEGG" id="txy:Thexy_1219"/>
<dbReference type="STRING" id="858215.Thexy_1219"/>
<feature type="transmembrane region" description="Helical" evidence="1">
    <location>
        <begin position="5"/>
        <end position="22"/>
    </location>
</feature>
<name>F6BLK5_THEXL</name>
<dbReference type="EMBL" id="CP002739">
    <property type="protein sequence ID" value="AEF17252.1"/>
    <property type="molecule type" value="Genomic_DNA"/>
</dbReference>
<keyword evidence="1" id="KW-0812">Transmembrane</keyword>
<dbReference type="eggNOG" id="ENOG50331CK">
    <property type="taxonomic scope" value="Bacteria"/>
</dbReference>